<reference evidence="4 5" key="1">
    <citation type="submission" date="2015-03" db="EMBL/GenBank/DDBJ databases">
        <title>Luteipulveratus halotolerans sp. nov., a novel actinobacterium (Dermacoccaceae) from Sarawak, Malaysia.</title>
        <authorList>
            <person name="Juboi H."/>
            <person name="Basik A."/>
            <person name="Shamsul S.S."/>
            <person name="Arnold P."/>
            <person name="Schmitt E.K."/>
            <person name="Sanglier J.-J."/>
            <person name="Yeo T."/>
        </authorList>
    </citation>
    <scope>NUCLEOTIDE SEQUENCE [LARGE SCALE GENOMIC DNA]</scope>
    <source>
        <strain evidence="4 5">MN07-A0370</strain>
    </source>
</reference>
<dbReference type="Proteomes" id="UP000066480">
    <property type="component" value="Chromosome"/>
</dbReference>
<evidence type="ECO:0000256" key="1">
    <source>
        <dbReference type="ARBA" id="ARBA00022679"/>
    </source>
</evidence>
<evidence type="ECO:0000313" key="5">
    <source>
        <dbReference type="Proteomes" id="UP000066480"/>
    </source>
</evidence>
<dbReference type="Gene3D" id="3.40.630.30">
    <property type="match status" value="1"/>
</dbReference>
<dbReference type="PANTHER" id="PTHR43877">
    <property type="entry name" value="AMINOALKYLPHOSPHONATE N-ACETYLTRANSFERASE-RELATED-RELATED"/>
    <property type="match status" value="1"/>
</dbReference>
<dbReference type="KEGG" id="lmoi:VV02_21870"/>
<dbReference type="AlphaFoldDB" id="A0A0K1JR37"/>
<keyword evidence="1" id="KW-0808">Transferase</keyword>
<evidence type="ECO:0000256" key="2">
    <source>
        <dbReference type="ARBA" id="ARBA00023315"/>
    </source>
</evidence>
<keyword evidence="2" id="KW-0012">Acyltransferase</keyword>
<name>A0A0K1JR37_9MICO</name>
<dbReference type="InterPro" id="IPR050832">
    <property type="entry name" value="Bact_Acetyltransf"/>
</dbReference>
<dbReference type="GO" id="GO:0016747">
    <property type="term" value="F:acyltransferase activity, transferring groups other than amino-acyl groups"/>
    <property type="evidence" value="ECO:0007669"/>
    <property type="project" value="InterPro"/>
</dbReference>
<evidence type="ECO:0000259" key="3">
    <source>
        <dbReference type="PROSITE" id="PS51186"/>
    </source>
</evidence>
<dbReference type="STRING" id="571913.VV02_21870"/>
<evidence type="ECO:0000313" key="4">
    <source>
        <dbReference type="EMBL" id="AKU19186.1"/>
    </source>
</evidence>
<protein>
    <recommendedName>
        <fullName evidence="3">N-acetyltransferase domain-containing protein</fullName>
    </recommendedName>
</protein>
<dbReference type="EMBL" id="CP011112">
    <property type="protein sequence ID" value="AKU19186.1"/>
    <property type="molecule type" value="Genomic_DNA"/>
</dbReference>
<dbReference type="SUPFAM" id="SSF55729">
    <property type="entry name" value="Acyl-CoA N-acyltransferases (Nat)"/>
    <property type="match status" value="1"/>
</dbReference>
<organism evidence="4 5">
    <name type="scientific">Luteipulveratus mongoliensis</name>
    <dbReference type="NCBI Taxonomy" id="571913"/>
    <lineage>
        <taxon>Bacteria</taxon>
        <taxon>Bacillati</taxon>
        <taxon>Actinomycetota</taxon>
        <taxon>Actinomycetes</taxon>
        <taxon>Micrococcales</taxon>
        <taxon>Dermacoccaceae</taxon>
        <taxon>Luteipulveratus</taxon>
    </lineage>
</organism>
<dbReference type="CDD" id="cd04301">
    <property type="entry name" value="NAT_SF"/>
    <property type="match status" value="1"/>
</dbReference>
<accession>A0A0K1JR37</accession>
<dbReference type="PROSITE" id="PS51186">
    <property type="entry name" value="GNAT"/>
    <property type="match status" value="1"/>
</dbReference>
<dbReference type="InterPro" id="IPR000182">
    <property type="entry name" value="GNAT_dom"/>
</dbReference>
<proteinExistence type="predicted"/>
<dbReference type="PANTHER" id="PTHR43877:SF1">
    <property type="entry name" value="ACETYLTRANSFERASE"/>
    <property type="match status" value="1"/>
</dbReference>
<sequence>MDGLARLLWLDAPDEQLDQLPLEAFTADLAHWWANHQDSHHAFVADVDDHEVVGMAWAALLPRTPRPGATRRLAADIQTVFVMPQYRGQGIGSALVDAAAAYATQAGAARVTVHSGRKAVPVYERLGFASTPQLLQRPPDS</sequence>
<dbReference type="InterPro" id="IPR016181">
    <property type="entry name" value="Acyl_CoA_acyltransferase"/>
</dbReference>
<dbReference type="Pfam" id="PF00583">
    <property type="entry name" value="Acetyltransf_1"/>
    <property type="match status" value="1"/>
</dbReference>
<gene>
    <name evidence="4" type="ORF">VV02_21870</name>
</gene>
<keyword evidence="5" id="KW-1185">Reference proteome</keyword>
<feature type="domain" description="N-acetyltransferase" evidence="3">
    <location>
        <begin position="1"/>
        <end position="141"/>
    </location>
</feature>